<gene>
    <name evidence="2" type="ORF">LPB138_13765</name>
</gene>
<dbReference type="Proteomes" id="UP000176050">
    <property type="component" value="Chromosome"/>
</dbReference>
<sequence>MNWKSFMIVSIALLTTGIAQSQANLLNATIPEEIGMKTVEQLAADNDKPLEYGYVDDRDILWSKVVWEYIDLNERLNLPYYYPIYENSTSSQRKSLFNTLLEGIKNGELSDIYDDSYFQTKLTSKEIDGKLMRVDTTAAGFDELNAGNTNIEEYIDRTKLESRHIEGYKIKGVWYFDKRQGEMKYRLLAIAPVAPDVQTMNKAGVEDVAEKLPLFWVWYPGARQLLHEMKVFNQKNSAYPISYDHMLNARRFSAIIYREENIYGNRDVAEYVKGNSLFQVLESDRIRESIRDKELDMWNY</sequence>
<protein>
    <submittedName>
        <fullName evidence="2">Gliding motility protein GldN</fullName>
    </submittedName>
</protein>
<dbReference type="KEGG" id="lul:LPB138_13765"/>
<organism evidence="2 3">
    <name type="scientific">Urechidicola croceus</name>
    <dbReference type="NCBI Taxonomy" id="1850246"/>
    <lineage>
        <taxon>Bacteria</taxon>
        <taxon>Pseudomonadati</taxon>
        <taxon>Bacteroidota</taxon>
        <taxon>Flavobacteriia</taxon>
        <taxon>Flavobacteriales</taxon>
        <taxon>Flavobacteriaceae</taxon>
        <taxon>Urechidicola</taxon>
    </lineage>
</organism>
<keyword evidence="3" id="KW-1185">Reference proteome</keyword>
<dbReference type="OrthoDB" id="1141916at2"/>
<dbReference type="AlphaFoldDB" id="A0A1D8PAV9"/>
<reference evidence="2 3" key="1">
    <citation type="submission" date="2016-10" db="EMBL/GenBank/DDBJ databases">
        <title>Lutibacter sp. LPB0138, isolated from marine gastropod.</title>
        <authorList>
            <person name="Kim E."/>
            <person name="Yi H."/>
        </authorList>
    </citation>
    <scope>NUCLEOTIDE SEQUENCE [LARGE SCALE GENOMIC DNA]</scope>
    <source>
        <strain evidence="2 3">LPB0138</strain>
    </source>
</reference>
<dbReference type="NCBIfam" id="TIGR03523">
    <property type="entry name" value="GldN"/>
    <property type="match status" value="1"/>
</dbReference>
<evidence type="ECO:0000313" key="2">
    <source>
        <dbReference type="EMBL" id="AOW21681.1"/>
    </source>
</evidence>
<dbReference type="RefSeq" id="WP_070237841.1">
    <property type="nucleotide sequence ID" value="NZ_CP017478.1"/>
</dbReference>
<keyword evidence="1" id="KW-0732">Signal</keyword>
<dbReference type="Pfam" id="PF19841">
    <property type="entry name" value="GldN"/>
    <property type="match status" value="1"/>
</dbReference>
<dbReference type="InterPro" id="IPR019847">
    <property type="entry name" value="Gliding_motility_assoc_GldN"/>
</dbReference>
<dbReference type="EMBL" id="CP017478">
    <property type="protein sequence ID" value="AOW21681.1"/>
    <property type="molecule type" value="Genomic_DNA"/>
</dbReference>
<evidence type="ECO:0000313" key="3">
    <source>
        <dbReference type="Proteomes" id="UP000176050"/>
    </source>
</evidence>
<dbReference type="STRING" id="1850246.LPB138_13765"/>
<proteinExistence type="predicted"/>
<feature type="chain" id="PRO_5009111054" evidence="1">
    <location>
        <begin position="22"/>
        <end position="300"/>
    </location>
</feature>
<feature type="signal peptide" evidence="1">
    <location>
        <begin position="1"/>
        <end position="21"/>
    </location>
</feature>
<evidence type="ECO:0000256" key="1">
    <source>
        <dbReference type="SAM" id="SignalP"/>
    </source>
</evidence>
<name>A0A1D8PAV9_9FLAO</name>
<accession>A0A1D8PAV9</accession>